<protein>
    <submittedName>
        <fullName evidence="2">Uncharacterized protein</fullName>
    </submittedName>
</protein>
<dbReference type="PANTHER" id="PTHR37721:SF1">
    <property type="entry name" value="OS05G0464200 PROTEIN"/>
    <property type="match status" value="1"/>
</dbReference>
<feature type="compositionally biased region" description="Basic residues" evidence="1">
    <location>
        <begin position="54"/>
        <end position="63"/>
    </location>
</feature>
<evidence type="ECO:0000256" key="1">
    <source>
        <dbReference type="SAM" id="MobiDB-lite"/>
    </source>
</evidence>
<evidence type="ECO:0000313" key="3">
    <source>
        <dbReference type="Proteomes" id="UP001054252"/>
    </source>
</evidence>
<dbReference type="EMBL" id="BPVZ01000085">
    <property type="protein sequence ID" value="GKV30123.1"/>
    <property type="molecule type" value="Genomic_DNA"/>
</dbReference>
<proteinExistence type="predicted"/>
<dbReference type="PANTHER" id="PTHR37721">
    <property type="entry name" value="OS05G0464200 PROTEIN"/>
    <property type="match status" value="1"/>
</dbReference>
<feature type="compositionally biased region" description="Basic and acidic residues" evidence="1">
    <location>
        <begin position="43"/>
        <end position="53"/>
    </location>
</feature>
<accession>A0AAV5KZ34</accession>
<feature type="compositionally biased region" description="Basic and acidic residues" evidence="1">
    <location>
        <begin position="1"/>
        <end position="12"/>
    </location>
</feature>
<feature type="region of interest" description="Disordered" evidence="1">
    <location>
        <begin position="41"/>
        <end position="63"/>
    </location>
</feature>
<evidence type="ECO:0000313" key="2">
    <source>
        <dbReference type="EMBL" id="GKV30123.1"/>
    </source>
</evidence>
<name>A0AAV5KZ34_9ROSI</name>
<organism evidence="2 3">
    <name type="scientific">Rubroshorea leprosula</name>
    <dbReference type="NCBI Taxonomy" id="152421"/>
    <lineage>
        <taxon>Eukaryota</taxon>
        <taxon>Viridiplantae</taxon>
        <taxon>Streptophyta</taxon>
        <taxon>Embryophyta</taxon>
        <taxon>Tracheophyta</taxon>
        <taxon>Spermatophyta</taxon>
        <taxon>Magnoliopsida</taxon>
        <taxon>eudicotyledons</taxon>
        <taxon>Gunneridae</taxon>
        <taxon>Pentapetalae</taxon>
        <taxon>rosids</taxon>
        <taxon>malvids</taxon>
        <taxon>Malvales</taxon>
        <taxon>Dipterocarpaceae</taxon>
        <taxon>Rubroshorea</taxon>
    </lineage>
</organism>
<dbReference type="Proteomes" id="UP001054252">
    <property type="component" value="Unassembled WGS sequence"/>
</dbReference>
<dbReference type="AlphaFoldDB" id="A0AAV5KZ34"/>
<keyword evidence="3" id="KW-1185">Reference proteome</keyword>
<feature type="region of interest" description="Disordered" evidence="1">
    <location>
        <begin position="1"/>
        <end position="23"/>
    </location>
</feature>
<reference evidence="2 3" key="1">
    <citation type="journal article" date="2021" name="Commun. Biol.">
        <title>The genome of Shorea leprosula (Dipterocarpaceae) highlights the ecological relevance of drought in aseasonal tropical rainforests.</title>
        <authorList>
            <person name="Ng K.K.S."/>
            <person name="Kobayashi M.J."/>
            <person name="Fawcett J.A."/>
            <person name="Hatakeyama M."/>
            <person name="Paape T."/>
            <person name="Ng C.H."/>
            <person name="Ang C.C."/>
            <person name="Tnah L.H."/>
            <person name="Lee C.T."/>
            <person name="Nishiyama T."/>
            <person name="Sese J."/>
            <person name="O'Brien M.J."/>
            <person name="Copetti D."/>
            <person name="Mohd Noor M.I."/>
            <person name="Ong R.C."/>
            <person name="Putra M."/>
            <person name="Sireger I.Z."/>
            <person name="Indrioko S."/>
            <person name="Kosugi Y."/>
            <person name="Izuno A."/>
            <person name="Isagi Y."/>
            <person name="Lee S.L."/>
            <person name="Shimizu K.K."/>
        </authorList>
    </citation>
    <scope>NUCLEOTIDE SEQUENCE [LARGE SCALE GENOMIC DNA]</scope>
    <source>
        <strain evidence="2">214</strain>
    </source>
</reference>
<feature type="compositionally biased region" description="Basic residues" evidence="1">
    <location>
        <begin position="13"/>
        <end position="23"/>
    </location>
</feature>
<comment type="caution">
    <text evidence="2">The sequence shown here is derived from an EMBL/GenBank/DDBJ whole genome shotgun (WGS) entry which is preliminary data.</text>
</comment>
<sequence>MAAAKVQDERTTSKKARLPPKRGQIKVRVVSSAFKKAMGATKAKGELTGEGRKARLPPKRGQVKVRMMSLISASVSRLASKVGNLLKRKKKVASEEMQRQQQLKR</sequence>
<gene>
    <name evidence="2" type="ORF">SLEP1_g38979</name>
</gene>